<name>A0A1W0A7X2_9STRA</name>
<sequence length="254" mass="29719">MPSSTSSSAFTCALSILVDIFPREFRLLELKSIFSMEELEKPMYPIKFSGTRLRCIELEEKIYALIQKLSNIQYHFKDDVYDAMSSLRQHEQMLCELEEYISLDLPAKEEFLNVNCTNMRNDIRNAMQQLQSKLNNTFDASTQAKYVLRPLRRKVKHARKLTNALRYQVYMLNDWSHVSKQIEVIKAMITDAETHGLQLDCEAFNYGRDLLMEGREWLNNEWKEIRRDLRQLRRATGSSSPSSSSSHSSSYHVN</sequence>
<evidence type="ECO:0000256" key="1">
    <source>
        <dbReference type="SAM" id="MobiDB-lite"/>
    </source>
</evidence>
<evidence type="ECO:0000313" key="3">
    <source>
        <dbReference type="Proteomes" id="UP000243217"/>
    </source>
</evidence>
<gene>
    <name evidence="2" type="ORF">THRCLA_01640</name>
</gene>
<proteinExistence type="predicted"/>
<feature type="compositionally biased region" description="Low complexity" evidence="1">
    <location>
        <begin position="238"/>
        <end position="254"/>
    </location>
</feature>
<dbReference type="Proteomes" id="UP000243217">
    <property type="component" value="Unassembled WGS sequence"/>
</dbReference>
<keyword evidence="3" id="KW-1185">Reference proteome</keyword>
<dbReference type="OrthoDB" id="73309at2759"/>
<organism evidence="2 3">
    <name type="scientific">Thraustotheca clavata</name>
    <dbReference type="NCBI Taxonomy" id="74557"/>
    <lineage>
        <taxon>Eukaryota</taxon>
        <taxon>Sar</taxon>
        <taxon>Stramenopiles</taxon>
        <taxon>Oomycota</taxon>
        <taxon>Saprolegniomycetes</taxon>
        <taxon>Saprolegniales</taxon>
        <taxon>Achlyaceae</taxon>
        <taxon>Thraustotheca</taxon>
    </lineage>
</organism>
<comment type="caution">
    <text evidence="2">The sequence shown here is derived from an EMBL/GenBank/DDBJ whole genome shotgun (WGS) entry which is preliminary data.</text>
</comment>
<reference evidence="2 3" key="1">
    <citation type="journal article" date="2014" name="Genome Biol. Evol.">
        <title>The secreted proteins of Achlya hypogyna and Thraustotheca clavata identify the ancestral oomycete secretome and reveal gene acquisitions by horizontal gene transfer.</title>
        <authorList>
            <person name="Misner I."/>
            <person name="Blouin N."/>
            <person name="Leonard G."/>
            <person name="Richards T.A."/>
            <person name="Lane C.E."/>
        </authorList>
    </citation>
    <scope>NUCLEOTIDE SEQUENCE [LARGE SCALE GENOMIC DNA]</scope>
    <source>
        <strain evidence="2 3">ATCC 34112</strain>
    </source>
</reference>
<dbReference type="EMBL" id="JNBS01000358">
    <property type="protein sequence ID" value="OQS06309.1"/>
    <property type="molecule type" value="Genomic_DNA"/>
</dbReference>
<accession>A0A1W0A7X2</accession>
<dbReference type="AlphaFoldDB" id="A0A1W0A7X2"/>
<feature type="region of interest" description="Disordered" evidence="1">
    <location>
        <begin position="233"/>
        <end position="254"/>
    </location>
</feature>
<protein>
    <submittedName>
        <fullName evidence="2">Uncharacterized protein</fullName>
    </submittedName>
</protein>
<evidence type="ECO:0000313" key="2">
    <source>
        <dbReference type="EMBL" id="OQS06309.1"/>
    </source>
</evidence>